<dbReference type="GO" id="GO:0016853">
    <property type="term" value="F:isomerase activity"/>
    <property type="evidence" value="ECO:0007669"/>
    <property type="project" value="UniProtKB-KW"/>
</dbReference>
<evidence type="ECO:0000256" key="3">
    <source>
        <dbReference type="ARBA" id="ARBA00012017"/>
    </source>
</evidence>
<reference evidence="24" key="1">
    <citation type="submission" date="2025-08" db="UniProtKB">
        <authorList>
            <consortium name="RefSeq"/>
        </authorList>
    </citation>
    <scope>IDENTIFICATION</scope>
    <source>
        <tissue evidence="24">Total insect</tissue>
    </source>
</reference>
<feature type="domain" description="ATP-grasp" evidence="22">
    <location>
        <begin position="114"/>
        <end position="323"/>
    </location>
</feature>
<dbReference type="InParanoid" id="A0A6P8YKI7"/>
<evidence type="ECO:0000259" key="22">
    <source>
        <dbReference type="PROSITE" id="PS50975"/>
    </source>
</evidence>
<sequence length="445" mass="49179">MEVTPCRVIGYYVTEKKNAKMNWSEFNNVCRNHGFSLVKINLQESLEAQGPFFAIIHKISDVIVKSSMGDSEATAALNNMESYIKLHPEVIVVDPLAGVRSLVDRSLYYRIVQDSDLAQDQVFMPTFVDLTSTDLSENLKRLKDAGITYPFVCKPSVAHGSDAHQMAVVFNEKGVADCKPPCVAQSFINHNAVLYKIFTVGHNFSVSERPSLKNFSASDNETIFFSTSDVSKADSTSSLTVLDPEDLAAAPSSKPDSDRLKHIVSSLRKELGMMLFGVDVVIEHGSGRYGIIDINIFPGYDGFPNFFQTLMDNILDTASTKNFGSLKKSRRMSDETEDSCSARKYEKLRHPKTNHLEAPPLFPKRGTLSTVVNMENPTIREYEQDDSGFDTGDSSDERKKKWGVAGGRGGYTRKVAQQARGFSTSVQPSLNNSCENSMRGGLSGV</sequence>
<evidence type="ECO:0000256" key="20">
    <source>
        <dbReference type="PROSITE-ProRule" id="PRU00409"/>
    </source>
</evidence>
<name>A0A6P8YKI7_THRPL</name>
<keyword evidence="6" id="KW-0808">Transferase</keyword>
<dbReference type="Pfam" id="PF17927">
    <property type="entry name" value="Ins134_P3_kin_N"/>
    <property type="match status" value="1"/>
</dbReference>
<dbReference type="GO" id="GO:0052725">
    <property type="term" value="F:inositol-1,3,4-trisphosphate 6-kinase activity"/>
    <property type="evidence" value="ECO:0007669"/>
    <property type="project" value="InterPro"/>
</dbReference>
<comment type="catalytic activity">
    <reaction evidence="14">
        <text>1D-myo-inositol 1,3,4-trisphosphate + ATP = 1D-myo-inositol 1,3,4,5-tetrakisphosphate + ADP + H(+)</text>
        <dbReference type="Rhea" id="RHEA:13253"/>
        <dbReference type="ChEBI" id="CHEBI:15378"/>
        <dbReference type="ChEBI" id="CHEBI:30616"/>
        <dbReference type="ChEBI" id="CHEBI:57895"/>
        <dbReference type="ChEBI" id="CHEBI:58414"/>
        <dbReference type="ChEBI" id="CHEBI:456216"/>
        <dbReference type="EC" id="2.7.1.159"/>
    </reaction>
    <physiologicalReaction direction="left-to-right" evidence="14">
        <dbReference type="Rhea" id="RHEA:13254"/>
    </physiologicalReaction>
    <physiologicalReaction direction="right-to-left" evidence="14">
        <dbReference type="Rhea" id="RHEA:13255"/>
    </physiologicalReaction>
</comment>
<dbReference type="Gene3D" id="3.30.1490.220">
    <property type="match status" value="1"/>
</dbReference>
<evidence type="ECO:0000256" key="14">
    <source>
        <dbReference type="ARBA" id="ARBA00033609"/>
    </source>
</evidence>
<dbReference type="FunFam" id="3.30.470.20:FF:000047">
    <property type="entry name" value="Inositol-tetrakisphosphate 1-kinase 4"/>
    <property type="match status" value="1"/>
</dbReference>
<evidence type="ECO:0000256" key="17">
    <source>
        <dbReference type="ARBA" id="ARBA00033674"/>
    </source>
</evidence>
<dbReference type="AlphaFoldDB" id="A0A6P8YKI7"/>
<dbReference type="InterPro" id="IPR011761">
    <property type="entry name" value="ATP-grasp"/>
</dbReference>
<protein>
    <recommendedName>
        <fullName evidence="5">Inositol-tetrakisphosphate 1-kinase</fullName>
        <ecNumber evidence="4">2.7.1.134</ecNumber>
        <ecNumber evidence="3">2.7.1.159</ecNumber>
    </recommendedName>
    <alternativeName>
        <fullName evidence="13">Inositol 1,3,4-trisphosphate 5/6-kinase</fullName>
    </alternativeName>
</protein>
<comment type="catalytic activity">
    <reaction evidence="19">
        <text>1D-myo-inositol 1,3,4-trisphosphate + 1D-myo-inositol 1,3,4,5,6-pentakisphosphate = 1D-myo-inositol 3,4,5,6-tetrakisphosphate + 1D-myo-inositol 1,3,4,6-tetrakisphosphate</text>
        <dbReference type="Rhea" id="RHEA:70263"/>
        <dbReference type="ChEBI" id="CHEBI:57539"/>
        <dbReference type="ChEBI" id="CHEBI:57660"/>
        <dbReference type="ChEBI" id="CHEBI:57733"/>
        <dbReference type="ChEBI" id="CHEBI:58414"/>
    </reaction>
    <physiologicalReaction direction="left-to-right" evidence="19">
        <dbReference type="Rhea" id="RHEA:70264"/>
    </physiologicalReaction>
    <physiologicalReaction direction="right-to-left" evidence="19">
        <dbReference type="Rhea" id="RHEA:70265"/>
    </physiologicalReaction>
</comment>
<dbReference type="Proteomes" id="UP000515158">
    <property type="component" value="Unplaced"/>
</dbReference>
<keyword evidence="10 20" id="KW-0067">ATP-binding</keyword>
<comment type="cofactor">
    <cofactor evidence="1">
        <name>Mg(2+)</name>
        <dbReference type="ChEBI" id="CHEBI:18420"/>
    </cofactor>
</comment>
<dbReference type="GO" id="GO:0005737">
    <property type="term" value="C:cytoplasm"/>
    <property type="evidence" value="ECO:0007669"/>
    <property type="project" value="TreeGrafter"/>
</dbReference>
<dbReference type="OrthoDB" id="25308at2759"/>
<dbReference type="RefSeq" id="XP_034234482.1">
    <property type="nucleotide sequence ID" value="XM_034378591.1"/>
</dbReference>
<keyword evidence="7" id="KW-0479">Metal-binding</keyword>
<evidence type="ECO:0000256" key="15">
    <source>
        <dbReference type="ARBA" id="ARBA00033624"/>
    </source>
</evidence>
<dbReference type="Pfam" id="PF05770">
    <property type="entry name" value="Ins134_P3_kin"/>
    <property type="match status" value="1"/>
</dbReference>
<dbReference type="PANTHER" id="PTHR14217">
    <property type="entry name" value="INOSITOL-TETRAKISPHOSPHATE 1-KINASE"/>
    <property type="match status" value="1"/>
</dbReference>
<comment type="catalytic activity">
    <reaction evidence="15">
        <text>1D-myo-inositol 3,4,6-trisphosphate + ATP = 1D-myo-inositol 1,3,4,6-tetrakisphosphate + ADP + H(+)</text>
        <dbReference type="Rhea" id="RHEA:70287"/>
        <dbReference type="ChEBI" id="CHEBI:15378"/>
        <dbReference type="ChEBI" id="CHEBI:30616"/>
        <dbReference type="ChEBI" id="CHEBI:57660"/>
        <dbReference type="ChEBI" id="CHEBI:189099"/>
        <dbReference type="ChEBI" id="CHEBI:456216"/>
    </reaction>
    <physiologicalReaction direction="left-to-right" evidence="15">
        <dbReference type="Rhea" id="RHEA:70288"/>
    </physiologicalReaction>
    <physiologicalReaction direction="right-to-left" evidence="15">
        <dbReference type="Rhea" id="RHEA:70289"/>
    </physiologicalReaction>
</comment>
<dbReference type="InterPro" id="IPR008656">
    <property type="entry name" value="Inositol_tetrakis-P_1-kinase"/>
</dbReference>
<feature type="compositionally biased region" description="Polar residues" evidence="21">
    <location>
        <begin position="420"/>
        <end position="436"/>
    </location>
</feature>
<gene>
    <name evidence="24" type="primary">LOC117641348</name>
</gene>
<dbReference type="EC" id="2.7.1.134" evidence="4"/>
<dbReference type="GO" id="GO:0047325">
    <property type="term" value="F:inositol-3,4,5,6-tetrakisphosphate 1-kinase activity"/>
    <property type="evidence" value="ECO:0007669"/>
    <property type="project" value="UniProtKB-EC"/>
</dbReference>
<dbReference type="KEGG" id="tpal:117641348"/>
<dbReference type="GO" id="GO:0000287">
    <property type="term" value="F:magnesium ion binding"/>
    <property type="evidence" value="ECO:0007669"/>
    <property type="project" value="InterPro"/>
</dbReference>
<dbReference type="GO" id="GO:0052726">
    <property type="term" value="F:inositol-1,3,4-trisphosphate 5-kinase activity"/>
    <property type="evidence" value="ECO:0007669"/>
    <property type="project" value="InterPro"/>
</dbReference>
<evidence type="ECO:0000256" key="21">
    <source>
        <dbReference type="SAM" id="MobiDB-lite"/>
    </source>
</evidence>
<evidence type="ECO:0000256" key="12">
    <source>
        <dbReference type="ARBA" id="ARBA00023235"/>
    </source>
</evidence>
<evidence type="ECO:0000256" key="8">
    <source>
        <dbReference type="ARBA" id="ARBA00022741"/>
    </source>
</evidence>
<evidence type="ECO:0000256" key="2">
    <source>
        <dbReference type="ARBA" id="ARBA00009601"/>
    </source>
</evidence>
<dbReference type="GO" id="GO:0032957">
    <property type="term" value="P:inositol trisphosphate metabolic process"/>
    <property type="evidence" value="ECO:0007669"/>
    <property type="project" value="InterPro"/>
</dbReference>
<dbReference type="EC" id="2.7.1.159" evidence="3"/>
<evidence type="ECO:0000256" key="13">
    <source>
        <dbReference type="ARBA" id="ARBA00031742"/>
    </source>
</evidence>
<feature type="region of interest" description="Disordered" evidence="21">
    <location>
        <begin position="381"/>
        <end position="445"/>
    </location>
</feature>
<evidence type="ECO:0000313" key="24">
    <source>
        <dbReference type="RefSeq" id="XP_034234482.1"/>
    </source>
</evidence>
<evidence type="ECO:0000256" key="1">
    <source>
        <dbReference type="ARBA" id="ARBA00001946"/>
    </source>
</evidence>
<organism evidence="24">
    <name type="scientific">Thrips palmi</name>
    <name type="common">Melon thrips</name>
    <dbReference type="NCBI Taxonomy" id="161013"/>
    <lineage>
        <taxon>Eukaryota</taxon>
        <taxon>Metazoa</taxon>
        <taxon>Ecdysozoa</taxon>
        <taxon>Arthropoda</taxon>
        <taxon>Hexapoda</taxon>
        <taxon>Insecta</taxon>
        <taxon>Pterygota</taxon>
        <taxon>Neoptera</taxon>
        <taxon>Paraneoptera</taxon>
        <taxon>Thysanoptera</taxon>
        <taxon>Terebrantia</taxon>
        <taxon>Thripoidea</taxon>
        <taxon>Thripidae</taxon>
        <taxon>Thrips</taxon>
    </lineage>
</organism>
<comment type="similarity">
    <text evidence="2">Belongs to the ITPK1 family.</text>
</comment>
<keyword evidence="8 20" id="KW-0547">Nucleotide-binding</keyword>
<accession>A0A6P8YKI7</accession>
<evidence type="ECO:0000256" key="6">
    <source>
        <dbReference type="ARBA" id="ARBA00022679"/>
    </source>
</evidence>
<proteinExistence type="inferred from homology"/>
<evidence type="ECO:0000256" key="18">
    <source>
        <dbReference type="ARBA" id="ARBA00047728"/>
    </source>
</evidence>
<evidence type="ECO:0000256" key="19">
    <source>
        <dbReference type="ARBA" id="ARBA00049058"/>
    </source>
</evidence>
<evidence type="ECO:0000256" key="11">
    <source>
        <dbReference type="ARBA" id="ARBA00022842"/>
    </source>
</evidence>
<dbReference type="InterPro" id="IPR040464">
    <property type="entry name" value="InsP(3)kin_ATP-grasp"/>
</dbReference>
<keyword evidence="23" id="KW-1185">Reference proteome</keyword>
<comment type="catalytic activity">
    <reaction evidence="18">
        <text>1D-myo-inositol 1,3,4-trisphosphate + 1D-myo-inositol 1,3,4,5,6-pentakisphosphate = 1D-myo-inositol 3,4,5,6-tetrakisphosphate + 1D-myo-inositol 1,3,4,5-tetrakisphosphate</text>
        <dbReference type="Rhea" id="RHEA:70271"/>
        <dbReference type="ChEBI" id="CHEBI:57539"/>
        <dbReference type="ChEBI" id="CHEBI:57733"/>
        <dbReference type="ChEBI" id="CHEBI:57895"/>
        <dbReference type="ChEBI" id="CHEBI:58414"/>
    </reaction>
    <physiologicalReaction direction="left-to-right" evidence="18">
        <dbReference type="Rhea" id="RHEA:70272"/>
    </physiologicalReaction>
    <physiologicalReaction direction="right-to-left" evidence="18">
        <dbReference type="Rhea" id="RHEA:70273"/>
    </physiologicalReaction>
</comment>
<dbReference type="SUPFAM" id="SSF56059">
    <property type="entry name" value="Glutathione synthetase ATP-binding domain-like"/>
    <property type="match status" value="1"/>
</dbReference>
<dbReference type="PROSITE" id="PS50975">
    <property type="entry name" value="ATP_GRASP"/>
    <property type="match status" value="1"/>
</dbReference>
<dbReference type="Gene3D" id="3.40.50.11370">
    <property type="match status" value="1"/>
</dbReference>
<evidence type="ECO:0000313" key="23">
    <source>
        <dbReference type="Proteomes" id="UP000515158"/>
    </source>
</evidence>
<dbReference type="InterPro" id="IPR041429">
    <property type="entry name" value="ITPK1_N"/>
</dbReference>
<evidence type="ECO:0000256" key="7">
    <source>
        <dbReference type="ARBA" id="ARBA00022723"/>
    </source>
</evidence>
<comment type="catalytic activity">
    <reaction evidence="16">
        <text>1D-myo-inositol 3,4,5,6-tetrakisphosphate + ATP = 1D-myo-inositol 1,3,4,5,6-pentakisphosphate + ADP + H(+)</text>
        <dbReference type="Rhea" id="RHEA:12452"/>
        <dbReference type="ChEBI" id="CHEBI:15378"/>
        <dbReference type="ChEBI" id="CHEBI:30616"/>
        <dbReference type="ChEBI" id="CHEBI:57539"/>
        <dbReference type="ChEBI" id="CHEBI:57733"/>
        <dbReference type="ChEBI" id="CHEBI:456216"/>
        <dbReference type="EC" id="2.7.1.134"/>
    </reaction>
    <physiologicalReaction direction="left-to-right" evidence="16">
        <dbReference type="Rhea" id="RHEA:12453"/>
    </physiologicalReaction>
    <physiologicalReaction direction="right-to-left" evidence="16">
        <dbReference type="Rhea" id="RHEA:12454"/>
    </physiologicalReaction>
</comment>
<comment type="catalytic activity">
    <reaction evidence="17">
        <text>1D-myo-inositol 1,3,4-trisphosphate + ATP = 1D-myo-inositol 1,3,4,6-tetrakisphosphate + ADP + H(+)</text>
        <dbReference type="Rhea" id="RHEA:20940"/>
        <dbReference type="ChEBI" id="CHEBI:15378"/>
        <dbReference type="ChEBI" id="CHEBI:30616"/>
        <dbReference type="ChEBI" id="CHEBI:57660"/>
        <dbReference type="ChEBI" id="CHEBI:58414"/>
        <dbReference type="ChEBI" id="CHEBI:456216"/>
        <dbReference type="EC" id="2.7.1.159"/>
    </reaction>
    <physiologicalReaction direction="left-to-right" evidence="17">
        <dbReference type="Rhea" id="RHEA:20941"/>
    </physiologicalReaction>
    <physiologicalReaction direction="right-to-left" evidence="17">
        <dbReference type="Rhea" id="RHEA:20942"/>
    </physiologicalReaction>
</comment>
<evidence type="ECO:0000256" key="16">
    <source>
        <dbReference type="ARBA" id="ARBA00033645"/>
    </source>
</evidence>
<evidence type="ECO:0000256" key="5">
    <source>
        <dbReference type="ARBA" id="ARBA00014968"/>
    </source>
</evidence>
<keyword evidence="11" id="KW-0460">Magnesium</keyword>
<dbReference type="PANTHER" id="PTHR14217:SF1">
    <property type="entry name" value="INOSITOL-TETRAKISPHOSPHATE 1-KINASE"/>
    <property type="match status" value="1"/>
</dbReference>
<keyword evidence="9" id="KW-0418">Kinase</keyword>
<dbReference type="GO" id="GO:0005524">
    <property type="term" value="F:ATP binding"/>
    <property type="evidence" value="ECO:0007669"/>
    <property type="project" value="UniProtKB-UniRule"/>
</dbReference>
<evidence type="ECO:0000256" key="10">
    <source>
        <dbReference type="ARBA" id="ARBA00022840"/>
    </source>
</evidence>
<evidence type="ECO:0000256" key="9">
    <source>
        <dbReference type="ARBA" id="ARBA00022777"/>
    </source>
</evidence>
<evidence type="ECO:0000256" key="4">
    <source>
        <dbReference type="ARBA" id="ARBA00012072"/>
    </source>
</evidence>
<dbReference type="GeneID" id="117641348"/>
<keyword evidence="12" id="KW-0413">Isomerase</keyword>